<evidence type="ECO:0000256" key="4">
    <source>
        <dbReference type="ARBA" id="ARBA00022519"/>
    </source>
</evidence>
<dbReference type="InterPro" id="IPR055348">
    <property type="entry name" value="DctQ"/>
</dbReference>
<dbReference type="RefSeq" id="WP_148581462.1">
    <property type="nucleotide sequence ID" value="NZ_JAVEUW010000061.1"/>
</dbReference>
<evidence type="ECO:0000256" key="5">
    <source>
        <dbReference type="ARBA" id="ARBA00022692"/>
    </source>
</evidence>
<gene>
    <name evidence="11" type="ORF">ETQ85_23385</name>
</gene>
<evidence type="ECO:0000256" key="3">
    <source>
        <dbReference type="ARBA" id="ARBA00022475"/>
    </source>
</evidence>
<keyword evidence="6 9" id="KW-1133">Transmembrane helix</keyword>
<keyword evidence="7 9" id="KW-0472">Membrane</keyword>
<dbReference type="OrthoDB" id="9791324at2"/>
<keyword evidence="3" id="KW-1003">Cell membrane</keyword>
<accession>A0A6C2CD72</accession>
<evidence type="ECO:0000313" key="12">
    <source>
        <dbReference type="Proteomes" id="UP000389128"/>
    </source>
</evidence>
<comment type="subunit">
    <text evidence="9">The complex comprises the extracytoplasmic solute receptor protein and the two transmembrane proteins.</text>
</comment>
<evidence type="ECO:0000256" key="9">
    <source>
        <dbReference type="RuleBase" id="RU369079"/>
    </source>
</evidence>
<evidence type="ECO:0000256" key="8">
    <source>
        <dbReference type="ARBA" id="ARBA00038436"/>
    </source>
</evidence>
<evidence type="ECO:0000313" key="11">
    <source>
        <dbReference type="EMBL" id="TYC51904.1"/>
    </source>
</evidence>
<comment type="subcellular location">
    <subcellularLocation>
        <location evidence="1 9">Cell inner membrane</location>
        <topology evidence="1 9">Multi-pass membrane protein</topology>
    </subcellularLocation>
</comment>
<protein>
    <recommendedName>
        <fullName evidence="9">TRAP transporter small permease protein</fullName>
    </recommendedName>
</protein>
<evidence type="ECO:0000256" key="1">
    <source>
        <dbReference type="ARBA" id="ARBA00004429"/>
    </source>
</evidence>
<dbReference type="GO" id="GO:0022857">
    <property type="term" value="F:transmembrane transporter activity"/>
    <property type="evidence" value="ECO:0007669"/>
    <property type="project" value="UniProtKB-UniRule"/>
</dbReference>
<dbReference type="Pfam" id="PF04290">
    <property type="entry name" value="DctQ"/>
    <property type="match status" value="1"/>
</dbReference>
<keyword evidence="5 9" id="KW-0812">Transmembrane</keyword>
<proteinExistence type="inferred from homology"/>
<dbReference type="PANTHER" id="PTHR35011:SF2">
    <property type="entry name" value="2,3-DIKETO-L-GULONATE TRAP TRANSPORTER SMALL PERMEASE PROTEIN YIAM"/>
    <property type="match status" value="1"/>
</dbReference>
<dbReference type="EMBL" id="SDKK01000036">
    <property type="protein sequence ID" value="TYC51904.1"/>
    <property type="molecule type" value="Genomic_DNA"/>
</dbReference>
<comment type="similarity">
    <text evidence="8 9">Belongs to the TRAP transporter small permease family.</text>
</comment>
<feature type="transmembrane region" description="Helical" evidence="9">
    <location>
        <begin position="86"/>
        <end position="103"/>
    </location>
</feature>
<keyword evidence="4 9" id="KW-0997">Cell inner membrane</keyword>
<sequence length="185" mass="20354">MKKIVDGYFHLLKMLIALCLAIMVVLVFGNVVLRYAFNSGITVSDEISRWLFVWLTFLGALVGMKEHGHLGVDSLVSRLPPFGKKFCLLASQVLILGVLWLLFSGSLEQTKINIDVQAPASGISMAYFYGVGLIFSVTAALIVLHDMYRVLAGKLQDHELVMVTESEELAEVAHHHGQISAPGKK</sequence>
<comment type="function">
    <text evidence="9">Part of the tripartite ATP-independent periplasmic (TRAP) transport system.</text>
</comment>
<feature type="transmembrane region" description="Helical" evidence="9">
    <location>
        <begin position="123"/>
        <end position="144"/>
    </location>
</feature>
<feature type="transmembrane region" description="Helical" evidence="9">
    <location>
        <begin position="12"/>
        <end position="35"/>
    </location>
</feature>
<name>A0A6C2CD72_9RHOO</name>
<dbReference type="GO" id="GO:0005886">
    <property type="term" value="C:plasma membrane"/>
    <property type="evidence" value="ECO:0007669"/>
    <property type="project" value="UniProtKB-SubCell"/>
</dbReference>
<evidence type="ECO:0000256" key="6">
    <source>
        <dbReference type="ARBA" id="ARBA00022989"/>
    </source>
</evidence>
<comment type="caution">
    <text evidence="11">The sequence shown here is derived from an EMBL/GenBank/DDBJ whole genome shotgun (WGS) entry which is preliminary data.</text>
</comment>
<dbReference type="PANTHER" id="PTHR35011">
    <property type="entry name" value="2,3-DIKETO-L-GULONATE TRAP TRANSPORTER SMALL PERMEASE PROTEIN YIAM"/>
    <property type="match status" value="1"/>
</dbReference>
<dbReference type="Proteomes" id="UP000389128">
    <property type="component" value="Unassembled WGS sequence"/>
</dbReference>
<evidence type="ECO:0000259" key="10">
    <source>
        <dbReference type="Pfam" id="PF04290"/>
    </source>
</evidence>
<evidence type="ECO:0000256" key="7">
    <source>
        <dbReference type="ARBA" id="ARBA00023136"/>
    </source>
</evidence>
<evidence type="ECO:0000256" key="2">
    <source>
        <dbReference type="ARBA" id="ARBA00022448"/>
    </source>
</evidence>
<organism evidence="11 12">
    <name type="scientific">Zoogloea oleivorans</name>
    <dbReference type="NCBI Taxonomy" id="1552750"/>
    <lineage>
        <taxon>Bacteria</taxon>
        <taxon>Pseudomonadati</taxon>
        <taxon>Pseudomonadota</taxon>
        <taxon>Betaproteobacteria</taxon>
        <taxon>Rhodocyclales</taxon>
        <taxon>Zoogloeaceae</taxon>
        <taxon>Zoogloea</taxon>
    </lineage>
</organism>
<dbReference type="AlphaFoldDB" id="A0A6C2CD72"/>
<feature type="domain" description="Tripartite ATP-independent periplasmic transporters DctQ component" evidence="10">
    <location>
        <begin position="23"/>
        <end position="152"/>
    </location>
</feature>
<reference evidence="11 12" key="1">
    <citation type="submission" date="2019-01" db="EMBL/GenBank/DDBJ databases">
        <title>Zoogloea oleivorans genome sequencing and assembly.</title>
        <authorList>
            <person name="Tancsics A."/>
            <person name="Farkas M."/>
            <person name="Kriszt B."/>
            <person name="Maroti G."/>
            <person name="Horvath B."/>
        </authorList>
    </citation>
    <scope>NUCLEOTIDE SEQUENCE [LARGE SCALE GENOMIC DNA]</scope>
    <source>
        <strain evidence="11 12">Buc</strain>
    </source>
</reference>
<dbReference type="GO" id="GO:0015740">
    <property type="term" value="P:C4-dicarboxylate transport"/>
    <property type="evidence" value="ECO:0007669"/>
    <property type="project" value="TreeGrafter"/>
</dbReference>
<dbReference type="InterPro" id="IPR007387">
    <property type="entry name" value="TRAP_DctQ"/>
</dbReference>
<keyword evidence="12" id="KW-1185">Reference proteome</keyword>
<keyword evidence="2 9" id="KW-0813">Transport</keyword>
<feature type="transmembrane region" description="Helical" evidence="9">
    <location>
        <begin position="47"/>
        <end position="65"/>
    </location>
</feature>